<protein>
    <recommendedName>
        <fullName evidence="5">5'-nucleotidase SurE</fullName>
        <ecNumber evidence="5">3.1.3.5</ecNumber>
    </recommendedName>
    <alternativeName>
        <fullName evidence="5">Nucleoside 5'-monophosphate phosphohydrolase</fullName>
    </alternativeName>
</protein>
<feature type="binding site" evidence="5">
    <location>
        <position position="76"/>
    </location>
    <ligand>
        <name>a divalent metal cation</name>
        <dbReference type="ChEBI" id="CHEBI:60240"/>
    </ligand>
</feature>
<sequence length="320" mass="33077">MRAPRPLGLFLLASFIGAGTEAHAAPESASPATERPLRLLLTSDDGINGSGLRLLRDTLCAAGHQVTVVAPATDRSGSSGALSLNVYLRATRSEFSCGGTTREAWAVTGMPSDSVLFGLSAVLGDVPPDLVISGMNSGQNVGRAVNHSGTVGAAVTAAEEGVPAMAVSISIHMQDASTGFSQTGAAAPHAAAFVRELIAQLRDTARPGEPLLPDRVALNVNYPVVLDAEGKFDPALVQSPRVTSVGHGEVVRARYYPVDANGIYLAAGHICGLDIQCAPETERDADTTALEQGAISITPLSVDGSARPGQGWLKSRLRRP</sequence>
<comment type="similarity">
    <text evidence="2 5">Belongs to the SurE nucleotidase family.</text>
</comment>
<dbReference type="GO" id="GO:0046872">
    <property type="term" value="F:metal ion binding"/>
    <property type="evidence" value="ECO:0007669"/>
    <property type="project" value="UniProtKB-UniRule"/>
</dbReference>
<evidence type="ECO:0000256" key="1">
    <source>
        <dbReference type="ARBA" id="ARBA00000815"/>
    </source>
</evidence>
<dbReference type="GO" id="GO:0000166">
    <property type="term" value="F:nucleotide binding"/>
    <property type="evidence" value="ECO:0007669"/>
    <property type="project" value="UniProtKB-KW"/>
</dbReference>
<dbReference type="EC" id="3.1.3.5" evidence="5"/>
<evidence type="ECO:0000256" key="6">
    <source>
        <dbReference type="SAM" id="SignalP"/>
    </source>
</evidence>
<dbReference type="SUPFAM" id="SSF64167">
    <property type="entry name" value="SurE-like"/>
    <property type="match status" value="1"/>
</dbReference>
<evidence type="ECO:0000259" key="7">
    <source>
        <dbReference type="Pfam" id="PF01975"/>
    </source>
</evidence>
<dbReference type="InterPro" id="IPR030048">
    <property type="entry name" value="SurE"/>
</dbReference>
<keyword evidence="5" id="KW-0547">Nucleotide-binding</keyword>
<dbReference type="Proteomes" id="UP000028547">
    <property type="component" value="Unassembled WGS sequence"/>
</dbReference>
<keyword evidence="4 5" id="KW-0378">Hydrolase</keyword>
<evidence type="ECO:0000256" key="5">
    <source>
        <dbReference type="HAMAP-Rule" id="MF_00060"/>
    </source>
</evidence>
<dbReference type="Gene3D" id="3.40.1210.10">
    <property type="entry name" value="Survival protein SurE-like phosphatase/nucleotidase"/>
    <property type="match status" value="1"/>
</dbReference>
<feature type="binding site" evidence="5">
    <location>
        <position position="44"/>
    </location>
    <ligand>
        <name>a divalent metal cation</name>
        <dbReference type="ChEBI" id="CHEBI:60240"/>
    </ligand>
</feature>
<feature type="signal peptide" evidence="6">
    <location>
        <begin position="1"/>
        <end position="24"/>
    </location>
</feature>
<accession>A0A084T125</accession>
<feature type="binding site" evidence="5">
    <location>
        <position position="136"/>
    </location>
    <ligand>
        <name>a divalent metal cation</name>
        <dbReference type="ChEBI" id="CHEBI:60240"/>
    </ligand>
</feature>
<dbReference type="GO" id="GO:0008253">
    <property type="term" value="F:5'-nucleotidase activity"/>
    <property type="evidence" value="ECO:0007669"/>
    <property type="project" value="UniProtKB-UniRule"/>
</dbReference>
<dbReference type="GO" id="GO:0005737">
    <property type="term" value="C:cytoplasm"/>
    <property type="evidence" value="ECO:0007669"/>
    <property type="project" value="UniProtKB-SubCell"/>
</dbReference>
<dbReference type="NCBIfam" id="TIGR00087">
    <property type="entry name" value="surE"/>
    <property type="match status" value="1"/>
</dbReference>
<dbReference type="PANTHER" id="PTHR30457">
    <property type="entry name" value="5'-NUCLEOTIDASE SURE"/>
    <property type="match status" value="1"/>
</dbReference>
<comment type="subcellular location">
    <subcellularLocation>
        <location evidence="5">Cytoplasm</location>
    </subcellularLocation>
</comment>
<organism evidence="8 9">
    <name type="scientific">Archangium violaceum Cb vi76</name>
    <dbReference type="NCBI Taxonomy" id="1406225"/>
    <lineage>
        <taxon>Bacteria</taxon>
        <taxon>Pseudomonadati</taxon>
        <taxon>Myxococcota</taxon>
        <taxon>Myxococcia</taxon>
        <taxon>Myxococcales</taxon>
        <taxon>Cystobacterineae</taxon>
        <taxon>Archangiaceae</taxon>
        <taxon>Archangium</taxon>
    </lineage>
</organism>
<comment type="cofactor">
    <cofactor evidence="5">
        <name>a divalent metal cation</name>
        <dbReference type="ChEBI" id="CHEBI:60240"/>
    </cofactor>
    <text evidence="5">Binds 1 divalent metal cation per subunit.</text>
</comment>
<comment type="function">
    <text evidence="5">Nucleotidase that shows phosphatase activity on nucleoside 5'-monophosphates.</text>
</comment>
<gene>
    <name evidence="5" type="primary">surE</name>
    <name evidence="8" type="ORF">Q664_03030</name>
</gene>
<dbReference type="PANTHER" id="PTHR30457:SF0">
    <property type="entry name" value="PHOSPHATASE, PUTATIVE (AFU_ORTHOLOGUE AFUA_4G01070)-RELATED"/>
    <property type="match status" value="1"/>
</dbReference>
<keyword evidence="5" id="KW-0963">Cytoplasm</keyword>
<feature type="binding site" evidence="5">
    <location>
        <position position="45"/>
    </location>
    <ligand>
        <name>a divalent metal cation</name>
        <dbReference type="ChEBI" id="CHEBI:60240"/>
    </ligand>
</feature>
<comment type="caution">
    <text evidence="8">The sequence shown here is derived from an EMBL/GenBank/DDBJ whole genome shotgun (WGS) entry which is preliminary data.</text>
</comment>
<evidence type="ECO:0000313" key="8">
    <source>
        <dbReference type="EMBL" id="KFA94410.1"/>
    </source>
</evidence>
<keyword evidence="3 5" id="KW-0479">Metal-binding</keyword>
<dbReference type="InterPro" id="IPR036523">
    <property type="entry name" value="SurE-like_sf"/>
</dbReference>
<comment type="catalytic activity">
    <reaction evidence="1 5">
        <text>a ribonucleoside 5'-phosphate + H2O = a ribonucleoside + phosphate</text>
        <dbReference type="Rhea" id="RHEA:12484"/>
        <dbReference type="ChEBI" id="CHEBI:15377"/>
        <dbReference type="ChEBI" id="CHEBI:18254"/>
        <dbReference type="ChEBI" id="CHEBI:43474"/>
        <dbReference type="ChEBI" id="CHEBI:58043"/>
        <dbReference type="EC" id="3.1.3.5"/>
    </reaction>
</comment>
<keyword evidence="6" id="KW-0732">Signal</keyword>
<feature type="domain" description="Survival protein SurE-like phosphatase/nucleotidase" evidence="7">
    <location>
        <begin position="40"/>
        <end position="231"/>
    </location>
</feature>
<evidence type="ECO:0000256" key="4">
    <source>
        <dbReference type="ARBA" id="ARBA00022801"/>
    </source>
</evidence>
<evidence type="ECO:0000256" key="2">
    <source>
        <dbReference type="ARBA" id="ARBA00011062"/>
    </source>
</evidence>
<proteinExistence type="inferred from homology"/>
<evidence type="ECO:0000256" key="3">
    <source>
        <dbReference type="ARBA" id="ARBA00022723"/>
    </source>
</evidence>
<dbReference type="Pfam" id="PF01975">
    <property type="entry name" value="SurE"/>
    <property type="match status" value="1"/>
</dbReference>
<reference evidence="8 9" key="1">
    <citation type="submission" date="2014-07" db="EMBL/GenBank/DDBJ databases">
        <title>Draft Genome Sequence of Gephyronic Acid Producer, Cystobacter violaceus Strain Cb vi76.</title>
        <authorList>
            <person name="Stevens D.C."/>
            <person name="Young J."/>
            <person name="Carmichael R."/>
            <person name="Tan J."/>
            <person name="Taylor R.E."/>
        </authorList>
    </citation>
    <scope>NUCLEOTIDE SEQUENCE [LARGE SCALE GENOMIC DNA]</scope>
    <source>
        <strain evidence="8 9">Cb vi76</strain>
    </source>
</reference>
<evidence type="ECO:0000313" key="9">
    <source>
        <dbReference type="Proteomes" id="UP000028547"/>
    </source>
</evidence>
<name>A0A084T125_9BACT</name>
<feature type="chain" id="PRO_5001782041" description="5'-nucleotidase SurE" evidence="6">
    <location>
        <begin position="25"/>
        <end position="320"/>
    </location>
</feature>
<dbReference type="RefSeq" id="WP_043389678.1">
    <property type="nucleotide sequence ID" value="NZ_JPMI01000014.1"/>
</dbReference>
<dbReference type="AlphaFoldDB" id="A0A084T125"/>
<dbReference type="InterPro" id="IPR002828">
    <property type="entry name" value="SurE-like_Pase/nucleotidase"/>
</dbReference>
<dbReference type="EMBL" id="JPMI01000014">
    <property type="protein sequence ID" value="KFA94410.1"/>
    <property type="molecule type" value="Genomic_DNA"/>
</dbReference>
<dbReference type="HAMAP" id="MF_00060">
    <property type="entry name" value="SurE"/>
    <property type="match status" value="1"/>
</dbReference>